<evidence type="ECO:0000256" key="1">
    <source>
        <dbReference type="ARBA" id="ARBA00023015"/>
    </source>
</evidence>
<dbReference type="PANTHER" id="PTHR30136">
    <property type="entry name" value="HELIX-TURN-HELIX TRANSCRIPTIONAL REGULATOR, ICLR FAMILY"/>
    <property type="match status" value="1"/>
</dbReference>
<dbReference type="PROSITE" id="PS51078">
    <property type="entry name" value="ICLR_ED"/>
    <property type="match status" value="1"/>
</dbReference>
<dbReference type="GO" id="GO:0003700">
    <property type="term" value="F:DNA-binding transcription factor activity"/>
    <property type="evidence" value="ECO:0007669"/>
    <property type="project" value="TreeGrafter"/>
</dbReference>
<evidence type="ECO:0000313" key="7">
    <source>
        <dbReference type="Proteomes" id="UP000197535"/>
    </source>
</evidence>
<dbReference type="InterPro" id="IPR036390">
    <property type="entry name" value="WH_DNA-bd_sf"/>
</dbReference>
<reference evidence="6 7" key="1">
    <citation type="submission" date="2016-02" db="EMBL/GenBank/DDBJ databases">
        <authorList>
            <person name="Wen L."/>
            <person name="He K."/>
            <person name="Yang H."/>
        </authorList>
    </citation>
    <scope>NUCLEOTIDE SEQUENCE [LARGE SCALE GENOMIC DNA]</scope>
    <source>
        <strain evidence="6 7">TSA40</strain>
    </source>
</reference>
<proteinExistence type="predicted"/>
<evidence type="ECO:0000313" key="6">
    <source>
        <dbReference type="EMBL" id="OWW19535.1"/>
    </source>
</evidence>
<dbReference type="InterPro" id="IPR011991">
    <property type="entry name" value="ArsR-like_HTH"/>
</dbReference>
<dbReference type="Gene3D" id="3.30.450.40">
    <property type="match status" value="1"/>
</dbReference>
<evidence type="ECO:0000259" key="5">
    <source>
        <dbReference type="PROSITE" id="PS51078"/>
    </source>
</evidence>
<keyword evidence="7" id="KW-1185">Reference proteome</keyword>
<dbReference type="PROSITE" id="PS51077">
    <property type="entry name" value="HTH_ICLR"/>
    <property type="match status" value="1"/>
</dbReference>
<dbReference type="InterPro" id="IPR005471">
    <property type="entry name" value="Tscrpt_reg_IclR_N"/>
</dbReference>
<protein>
    <submittedName>
        <fullName evidence="6">IclR family transcriptional regulator</fullName>
    </submittedName>
</protein>
<dbReference type="PANTHER" id="PTHR30136:SF35">
    <property type="entry name" value="HTH-TYPE TRANSCRIPTIONAL REGULATOR RV1719"/>
    <property type="match status" value="1"/>
</dbReference>
<evidence type="ECO:0000259" key="4">
    <source>
        <dbReference type="PROSITE" id="PS51077"/>
    </source>
</evidence>
<gene>
    <name evidence="6" type="ORF">AYR66_08425</name>
</gene>
<keyword evidence="3" id="KW-0804">Transcription</keyword>
<keyword evidence="1" id="KW-0805">Transcription regulation</keyword>
<dbReference type="RefSeq" id="WP_088706445.1">
    <property type="nucleotide sequence ID" value="NZ_LSTO01000001.1"/>
</dbReference>
<dbReference type="SUPFAM" id="SSF46785">
    <property type="entry name" value="Winged helix' DNA-binding domain"/>
    <property type="match status" value="1"/>
</dbReference>
<evidence type="ECO:0000256" key="2">
    <source>
        <dbReference type="ARBA" id="ARBA00023125"/>
    </source>
</evidence>
<dbReference type="Proteomes" id="UP000197535">
    <property type="component" value="Unassembled WGS sequence"/>
</dbReference>
<comment type="caution">
    <text evidence="6">The sequence shown here is derived from an EMBL/GenBank/DDBJ whole genome shotgun (WGS) entry which is preliminary data.</text>
</comment>
<dbReference type="OrthoDB" id="9807558at2"/>
<organism evidence="6 7">
    <name type="scientific">Noviherbaspirillum denitrificans</name>
    <dbReference type="NCBI Taxonomy" id="1968433"/>
    <lineage>
        <taxon>Bacteria</taxon>
        <taxon>Pseudomonadati</taxon>
        <taxon>Pseudomonadota</taxon>
        <taxon>Betaproteobacteria</taxon>
        <taxon>Burkholderiales</taxon>
        <taxon>Oxalobacteraceae</taxon>
        <taxon>Noviherbaspirillum</taxon>
    </lineage>
</organism>
<dbReference type="InterPro" id="IPR050707">
    <property type="entry name" value="HTH_MetabolicPath_Reg"/>
</dbReference>
<dbReference type="Gene3D" id="1.10.10.10">
    <property type="entry name" value="Winged helix-like DNA-binding domain superfamily/Winged helix DNA-binding domain"/>
    <property type="match status" value="1"/>
</dbReference>
<dbReference type="GO" id="GO:0045892">
    <property type="term" value="P:negative regulation of DNA-templated transcription"/>
    <property type="evidence" value="ECO:0007669"/>
    <property type="project" value="TreeGrafter"/>
</dbReference>
<dbReference type="SMART" id="SM00346">
    <property type="entry name" value="HTH_ICLR"/>
    <property type="match status" value="1"/>
</dbReference>
<dbReference type="Pfam" id="PF09339">
    <property type="entry name" value="HTH_IclR"/>
    <property type="match status" value="1"/>
</dbReference>
<dbReference type="FunFam" id="1.10.10.10:FF:000056">
    <property type="entry name" value="IclR family transcriptional regulator"/>
    <property type="match status" value="1"/>
</dbReference>
<dbReference type="CDD" id="cd00090">
    <property type="entry name" value="HTH_ARSR"/>
    <property type="match status" value="1"/>
</dbReference>
<dbReference type="InterPro" id="IPR014757">
    <property type="entry name" value="Tscrpt_reg_IclR_C"/>
</dbReference>
<dbReference type="InterPro" id="IPR029016">
    <property type="entry name" value="GAF-like_dom_sf"/>
</dbReference>
<dbReference type="GO" id="GO:0003677">
    <property type="term" value="F:DNA binding"/>
    <property type="evidence" value="ECO:0007669"/>
    <property type="project" value="UniProtKB-KW"/>
</dbReference>
<dbReference type="Pfam" id="PF01614">
    <property type="entry name" value="IclR_C"/>
    <property type="match status" value="1"/>
</dbReference>
<accession>A0A254TAE1</accession>
<sequence length="264" mass="27773">MSGNLDRGLAIMELLAMTGGPLPLHAIADRLNIPRSGAHRLLAMLSEQGYVRQHADHGEYQLTLKLASIALIYLSASGVVDVAQPVLDRLAVASGELVRLGVIDGEKLIFVTKAQGARSGLRYDPDMGKEAALFCTASGHAWLSCLSDEDAMVILSRQGFGKKGEFGPNAPQTVAQVLKALQAARKRGYGMVIESSSPGMSAMAAPIRHPSTNAPIGVVSIAGPSSRLTEQRMLELAAMLQDAAGQLSVACLGSPSFTSNLKRA</sequence>
<evidence type="ECO:0000256" key="3">
    <source>
        <dbReference type="ARBA" id="ARBA00023163"/>
    </source>
</evidence>
<dbReference type="AlphaFoldDB" id="A0A254TAE1"/>
<keyword evidence="2" id="KW-0238">DNA-binding</keyword>
<dbReference type="EMBL" id="LSTO01000001">
    <property type="protein sequence ID" value="OWW19535.1"/>
    <property type="molecule type" value="Genomic_DNA"/>
</dbReference>
<feature type="domain" description="HTH iclR-type" evidence="4">
    <location>
        <begin position="2"/>
        <end position="64"/>
    </location>
</feature>
<dbReference type="SUPFAM" id="SSF55781">
    <property type="entry name" value="GAF domain-like"/>
    <property type="match status" value="1"/>
</dbReference>
<dbReference type="InterPro" id="IPR036388">
    <property type="entry name" value="WH-like_DNA-bd_sf"/>
</dbReference>
<feature type="domain" description="IclR-ED" evidence="5">
    <location>
        <begin position="65"/>
        <end position="253"/>
    </location>
</feature>
<name>A0A254TAE1_9BURK</name>